<dbReference type="OrthoDB" id="5043642at2759"/>
<dbReference type="AlphaFoldDB" id="A0A6J1MGA6"/>
<keyword evidence="5" id="KW-1185">Reference proteome</keyword>
<gene>
    <name evidence="6" type="primary">LOC112043135</name>
</gene>
<evidence type="ECO:0000256" key="3">
    <source>
        <dbReference type="ARBA" id="ARBA00023315"/>
    </source>
</evidence>
<dbReference type="GeneID" id="112043135"/>
<dbReference type="KEGG" id="bany:112043135"/>
<dbReference type="CTD" id="43726"/>
<organism evidence="5 6">
    <name type="scientific">Bicyclus anynana</name>
    <name type="common">Squinting bush brown butterfly</name>
    <dbReference type="NCBI Taxonomy" id="110368"/>
    <lineage>
        <taxon>Eukaryota</taxon>
        <taxon>Metazoa</taxon>
        <taxon>Ecdysozoa</taxon>
        <taxon>Arthropoda</taxon>
        <taxon>Hexapoda</taxon>
        <taxon>Insecta</taxon>
        <taxon>Pterygota</taxon>
        <taxon>Neoptera</taxon>
        <taxon>Endopterygota</taxon>
        <taxon>Lepidoptera</taxon>
        <taxon>Glossata</taxon>
        <taxon>Ditrysia</taxon>
        <taxon>Papilionoidea</taxon>
        <taxon>Nymphalidae</taxon>
        <taxon>Satyrinae</taxon>
        <taxon>Satyrini</taxon>
        <taxon>Mycalesina</taxon>
        <taxon>Bicyclus</taxon>
    </lineage>
</organism>
<evidence type="ECO:0000313" key="6">
    <source>
        <dbReference type="RefSeq" id="XP_023934190.1"/>
    </source>
</evidence>
<dbReference type="Proteomes" id="UP001652582">
    <property type="component" value="Chromosome 4"/>
</dbReference>
<dbReference type="InterPro" id="IPR039135">
    <property type="entry name" value="NAT9-like"/>
</dbReference>
<evidence type="ECO:0000313" key="5">
    <source>
        <dbReference type="Proteomes" id="UP001652582"/>
    </source>
</evidence>
<dbReference type="Gene3D" id="3.40.630.30">
    <property type="match status" value="1"/>
</dbReference>
<dbReference type="Pfam" id="PF13302">
    <property type="entry name" value="Acetyltransf_3"/>
    <property type="match status" value="1"/>
</dbReference>
<sequence length="194" mass="22808">MRINGNTIINGLNIVLVPYRDNHVPKYHSWMKSEELQKLTASEPLTLEEEYEMQKSWREDEDKCTFIILDKRIYSEKNNEIESMIGDTNIFITNKDTATAEIEIMIAEERARGKKIGWEAVIIMLFYGIKYVGVKKYEAKISFANNVSINMFKKLGFSELSRSEVFQETTLEKNVSADWTEWLHRQFNFEIQNC</sequence>
<keyword evidence="2" id="KW-0808">Transferase</keyword>
<protein>
    <submittedName>
        <fullName evidence="6">Alpha/beta-tubulin-N-acetyltransferase 9</fullName>
    </submittedName>
</protein>
<reference evidence="6" key="1">
    <citation type="submission" date="2025-08" db="UniProtKB">
        <authorList>
            <consortium name="RefSeq"/>
        </authorList>
    </citation>
    <scope>IDENTIFICATION</scope>
</reference>
<dbReference type="FunFam" id="3.40.630.30:FF:000132">
    <property type="entry name" value="N-acetyltransferase 9-like protein"/>
    <property type="match status" value="1"/>
</dbReference>
<dbReference type="InterPro" id="IPR016181">
    <property type="entry name" value="Acyl_CoA_acyltransferase"/>
</dbReference>
<evidence type="ECO:0000256" key="2">
    <source>
        <dbReference type="ARBA" id="ARBA00022679"/>
    </source>
</evidence>
<evidence type="ECO:0000259" key="4">
    <source>
        <dbReference type="Pfam" id="PF13302"/>
    </source>
</evidence>
<dbReference type="SUPFAM" id="SSF55729">
    <property type="entry name" value="Acyl-CoA N-acyltransferases (Nat)"/>
    <property type="match status" value="1"/>
</dbReference>
<dbReference type="GO" id="GO:0008080">
    <property type="term" value="F:N-acetyltransferase activity"/>
    <property type="evidence" value="ECO:0007669"/>
    <property type="project" value="InterPro"/>
</dbReference>
<dbReference type="PANTHER" id="PTHR13256:SF16">
    <property type="entry name" value="ALPHA_BETA-TUBULIN-N-ACETYLTRANSFERASE 9"/>
    <property type="match status" value="1"/>
</dbReference>
<name>A0A6J1MGA6_BICAN</name>
<dbReference type="PANTHER" id="PTHR13256">
    <property type="entry name" value="N-ACETYLTRANSFERASE 9"/>
    <property type="match status" value="1"/>
</dbReference>
<dbReference type="InterPro" id="IPR000182">
    <property type="entry name" value="GNAT_dom"/>
</dbReference>
<proteinExistence type="inferred from homology"/>
<accession>A0A6J1MGA6</accession>
<feature type="domain" description="N-acetyltransferase" evidence="4">
    <location>
        <begin position="14"/>
        <end position="157"/>
    </location>
</feature>
<keyword evidence="3" id="KW-0012">Acyltransferase</keyword>
<dbReference type="RefSeq" id="XP_023934190.1">
    <property type="nucleotide sequence ID" value="XM_024078422.2"/>
</dbReference>
<evidence type="ECO:0000256" key="1">
    <source>
        <dbReference type="ARBA" id="ARBA00009342"/>
    </source>
</evidence>
<comment type="similarity">
    <text evidence="1">Belongs to the acetyltransferase family. GNAT subfamily.</text>
</comment>